<comment type="similarity">
    <text evidence="2 6">Belongs to the TGF-beta family.</text>
</comment>
<keyword evidence="3" id="KW-0964">Secreted</keyword>
<dbReference type="PROSITE" id="PS51362">
    <property type="entry name" value="TGF_BETA_2"/>
    <property type="match status" value="1"/>
</dbReference>
<dbReference type="Ensembl" id="ENSPCET00000019222.1">
    <property type="protein sequence ID" value="ENSPCEP00000018596.1"/>
    <property type="gene ID" value="ENSPCEG00000014490.1"/>
</dbReference>
<evidence type="ECO:0000256" key="4">
    <source>
        <dbReference type="ARBA" id="ARBA00023030"/>
    </source>
</evidence>
<evidence type="ECO:0000256" key="2">
    <source>
        <dbReference type="ARBA" id="ARBA00006656"/>
    </source>
</evidence>
<dbReference type="GO" id="GO:0005615">
    <property type="term" value="C:extracellular space"/>
    <property type="evidence" value="ECO:0007669"/>
    <property type="project" value="TreeGrafter"/>
</dbReference>
<dbReference type="InterPro" id="IPR029034">
    <property type="entry name" value="Cystine-knot_cytokine"/>
</dbReference>
<keyword evidence="10" id="KW-1185">Reference proteome</keyword>
<dbReference type="AlphaFoldDB" id="A0A8C8VMJ5"/>
<dbReference type="Gene3D" id="2.10.90.10">
    <property type="entry name" value="Cystine-knot cytokines"/>
    <property type="match status" value="1"/>
</dbReference>
<dbReference type="InterPro" id="IPR015615">
    <property type="entry name" value="TGF-beta-rel"/>
</dbReference>
<keyword evidence="5" id="KW-1015">Disulfide bond</keyword>
<dbReference type="GO" id="GO:0005125">
    <property type="term" value="F:cytokine activity"/>
    <property type="evidence" value="ECO:0007669"/>
    <property type="project" value="TreeGrafter"/>
</dbReference>
<feature type="chain" id="PRO_5044682289" description="TGF-beta family profile domain-containing protein" evidence="7">
    <location>
        <begin position="24"/>
        <end position="208"/>
    </location>
</feature>
<keyword evidence="7" id="KW-0732">Signal</keyword>
<feature type="domain" description="TGF-beta family profile" evidence="8">
    <location>
        <begin position="93"/>
        <end position="208"/>
    </location>
</feature>
<name>A0A8C8VMJ5_9SAUR</name>
<proteinExistence type="inferred from homology"/>
<dbReference type="PANTHER" id="PTHR11848">
    <property type="entry name" value="TGF-BETA FAMILY"/>
    <property type="match status" value="1"/>
</dbReference>
<sequence length="208" mass="22833">QRSAVQGPLLTLHCLLFPQWSAGLKPQLATGMAMAATDSSGGISAHRMSPEHRLHLELVFAANVSAFLATKRTAQGAETLSLEVETQERAGSRVRKARALDEECRKNDEKCCLKSLKVSFQDIGWAEWVIAPNSYSMKFCEGSCPHNYKPASMHAQIKARMHTLSKVTPAPCCVPAAYDPMVLMHYNSEGKVISTVFEDILVTKCHCA</sequence>
<dbReference type="GO" id="GO:0008083">
    <property type="term" value="F:growth factor activity"/>
    <property type="evidence" value="ECO:0007669"/>
    <property type="project" value="UniProtKB-KW"/>
</dbReference>
<dbReference type="SMART" id="SM00204">
    <property type="entry name" value="TGFB"/>
    <property type="match status" value="1"/>
</dbReference>
<evidence type="ECO:0000256" key="3">
    <source>
        <dbReference type="ARBA" id="ARBA00022525"/>
    </source>
</evidence>
<comment type="subcellular location">
    <subcellularLocation>
        <location evidence="1">Secreted</location>
    </subcellularLocation>
</comment>
<dbReference type="PANTHER" id="PTHR11848:SF78">
    <property type="entry name" value="GROWTH_DIFFERENTIATION FACTOR 15"/>
    <property type="match status" value="1"/>
</dbReference>
<evidence type="ECO:0000313" key="10">
    <source>
        <dbReference type="Proteomes" id="UP000694393"/>
    </source>
</evidence>
<dbReference type="CDD" id="cd19376">
    <property type="entry name" value="TGF_beta_GDF15"/>
    <property type="match status" value="1"/>
</dbReference>
<evidence type="ECO:0000256" key="6">
    <source>
        <dbReference type="RuleBase" id="RU000354"/>
    </source>
</evidence>
<dbReference type="Pfam" id="PF00019">
    <property type="entry name" value="TGF_beta"/>
    <property type="match status" value="1"/>
</dbReference>
<evidence type="ECO:0000256" key="5">
    <source>
        <dbReference type="ARBA" id="ARBA00023157"/>
    </source>
</evidence>
<protein>
    <recommendedName>
        <fullName evidence="8">TGF-beta family profile domain-containing protein</fullName>
    </recommendedName>
</protein>
<dbReference type="Ensembl" id="ENSPCET00000019247.1">
    <property type="protein sequence ID" value="ENSPCEP00000018620.1"/>
    <property type="gene ID" value="ENSPCEG00000014511.1"/>
</dbReference>
<dbReference type="InterPro" id="IPR001839">
    <property type="entry name" value="TGF-b_C"/>
</dbReference>
<organism evidence="9 10">
    <name type="scientific">Pelusios castaneus</name>
    <name type="common">West African mud turtle</name>
    <dbReference type="NCBI Taxonomy" id="367368"/>
    <lineage>
        <taxon>Eukaryota</taxon>
        <taxon>Metazoa</taxon>
        <taxon>Chordata</taxon>
        <taxon>Craniata</taxon>
        <taxon>Vertebrata</taxon>
        <taxon>Euteleostomi</taxon>
        <taxon>Archelosauria</taxon>
        <taxon>Testudinata</taxon>
        <taxon>Testudines</taxon>
        <taxon>Pleurodira</taxon>
        <taxon>Pelomedusidae</taxon>
        <taxon>Pelusios</taxon>
    </lineage>
</organism>
<dbReference type="InterPro" id="IPR017948">
    <property type="entry name" value="TGFb_CS"/>
</dbReference>
<evidence type="ECO:0000313" key="9">
    <source>
        <dbReference type="Ensembl" id="ENSPCEP00000018620.1"/>
    </source>
</evidence>
<dbReference type="Proteomes" id="UP000694393">
    <property type="component" value="Unplaced"/>
</dbReference>
<dbReference type="PROSITE" id="PS00250">
    <property type="entry name" value="TGF_BETA_1"/>
    <property type="match status" value="1"/>
</dbReference>
<dbReference type="PRINTS" id="PR00669">
    <property type="entry name" value="INHIBINA"/>
</dbReference>
<keyword evidence="4 6" id="KW-0339">Growth factor</keyword>
<dbReference type="SUPFAM" id="SSF57501">
    <property type="entry name" value="Cystine-knot cytokines"/>
    <property type="match status" value="1"/>
</dbReference>
<evidence type="ECO:0000256" key="1">
    <source>
        <dbReference type="ARBA" id="ARBA00004613"/>
    </source>
</evidence>
<reference evidence="9" key="1">
    <citation type="submission" date="2025-05" db="UniProtKB">
        <authorList>
            <consortium name="Ensembl"/>
        </authorList>
    </citation>
    <scope>IDENTIFICATION</scope>
</reference>
<evidence type="ECO:0000259" key="8">
    <source>
        <dbReference type="PROSITE" id="PS51362"/>
    </source>
</evidence>
<evidence type="ECO:0000256" key="7">
    <source>
        <dbReference type="SAM" id="SignalP"/>
    </source>
</evidence>
<accession>A0A8C8VMJ5</accession>
<feature type="signal peptide" evidence="7">
    <location>
        <begin position="1"/>
        <end position="23"/>
    </location>
</feature>